<dbReference type="InterPro" id="IPR006486">
    <property type="entry name" value="PYST_A"/>
</dbReference>
<sequence>MNKGYIKVVLALLSITGYMQNIAFASDSATSTNSSNEEAEQILYNDPEEVQHLICDDPEEARQAEALMADVLDIAQEHANDVDNYSIYYKIDKGAILYSKYIDDVEVGKLELIVPNPDSYDDMINLIWDPNSGRNFNDSFVGGSVSKIYNQNLVIVQQRYTNYTGSGYRYFYALAKKVKLSEDETAILLVSSDMNDHDGRNNGEYINPIVESANSFKPDVNSEEDIRNGKLYKMYINIAAFFFKKEADYVKVTYLSSLDANIICIIPHYFVKRAKFNRMLNIAKLRDIFKKE</sequence>
<dbReference type="Gene3D" id="3.30.530.20">
    <property type="match status" value="1"/>
</dbReference>
<protein>
    <submittedName>
        <fullName evidence="2">Fam-a protein</fullName>
    </submittedName>
</protein>
<proteinExistence type="predicted"/>
<evidence type="ECO:0000256" key="1">
    <source>
        <dbReference type="SAM" id="SignalP"/>
    </source>
</evidence>
<evidence type="ECO:0000313" key="2">
    <source>
        <dbReference type="EMBL" id="SCL86008.1"/>
    </source>
</evidence>
<dbReference type="InterPro" id="IPR023393">
    <property type="entry name" value="START-like_dom_sf"/>
</dbReference>
<feature type="chain" id="PRO_5008749668" evidence="1">
    <location>
        <begin position="26"/>
        <end position="292"/>
    </location>
</feature>
<dbReference type="AlphaFoldDB" id="A0A1C6WEU3"/>
<dbReference type="Proteomes" id="UP000507536">
    <property type="component" value="Unassembled WGS sequence"/>
</dbReference>
<feature type="signal peptide" evidence="1">
    <location>
        <begin position="1"/>
        <end position="25"/>
    </location>
</feature>
<name>A0A1C6WEU3_PLACE</name>
<keyword evidence="1" id="KW-0732">Signal</keyword>
<reference evidence="2" key="1">
    <citation type="submission" date="2016-08" db="EMBL/GenBank/DDBJ databases">
        <authorList>
            <consortium name="Pathogen Informatics"/>
        </authorList>
    </citation>
    <scope>NUCLEOTIDE SEQUENCE</scope>
    <source>
        <strain evidence="2">DS</strain>
    </source>
</reference>
<dbReference type="EMBL" id="FMIN01000158">
    <property type="protein sequence ID" value="SCL86008.1"/>
    <property type="molecule type" value="Genomic_DNA"/>
</dbReference>
<accession>A0A1C6WEU3</accession>
<gene>
    <name evidence="2" type="ORF">PCHDS_000507500</name>
</gene>
<dbReference type="NCBIfam" id="TIGR01599">
    <property type="entry name" value="PYST-A"/>
    <property type="match status" value="1"/>
</dbReference>
<dbReference type="SUPFAM" id="SSF55961">
    <property type="entry name" value="Bet v1-like"/>
    <property type="match status" value="1"/>
</dbReference>
<organism evidence="2">
    <name type="scientific">Plasmodium chabaudi adami</name>
    <dbReference type="NCBI Taxonomy" id="5826"/>
    <lineage>
        <taxon>Eukaryota</taxon>
        <taxon>Sar</taxon>
        <taxon>Alveolata</taxon>
        <taxon>Apicomplexa</taxon>
        <taxon>Aconoidasida</taxon>
        <taxon>Haemosporida</taxon>
        <taxon>Plasmodiidae</taxon>
        <taxon>Plasmodium</taxon>
        <taxon>Plasmodium (Vinckeia)</taxon>
    </lineage>
</organism>